<keyword evidence="1" id="KW-0732">Signal</keyword>
<evidence type="ECO:0000313" key="3">
    <source>
        <dbReference type="Proteomes" id="UP001143328"/>
    </source>
</evidence>
<organism evidence="2 3">
    <name type="scientific">Pseudomonas turukhanskensis</name>
    <dbReference type="NCBI Taxonomy" id="1806536"/>
    <lineage>
        <taxon>Bacteria</taxon>
        <taxon>Pseudomonadati</taxon>
        <taxon>Pseudomonadota</taxon>
        <taxon>Gammaproteobacteria</taxon>
        <taxon>Pseudomonadales</taxon>
        <taxon>Pseudomonadaceae</taxon>
        <taxon>Pseudomonas</taxon>
    </lineage>
</organism>
<keyword evidence="3" id="KW-1185">Reference proteome</keyword>
<evidence type="ECO:0000256" key="1">
    <source>
        <dbReference type="SAM" id="SignalP"/>
    </source>
</evidence>
<dbReference type="Proteomes" id="UP001143328">
    <property type="component" value="Unassembled WGS sequence"/>
</dbReference>
<feature type="signal peptide" evidence="1">
    <location>
        <begin position="1"/>
        <end position="22"/>
    </location>
</feature>
<protein>
    <recommendedName>
        <fullName evidence="4">Carboxypeptidase regulatory-like domain-containing protein</fullName>
    </recommendedName>
</protein>
<accession>A0A9W6KCD8</accession>
<dbReference type="AlphaFoldDB" id="A0A9W6KCD8"/>
<reference evidence="2" key="1">
    <citation type="journal article" date="2014" name="Int. J. Syst. Evol. Microbiol.">
        <title>Complete genome sequence of Corynebacterium casei LMG S-19264T (=DSM 44701T), isolated from a smear-ripened cheese.</title>
        <authorList>
            <consortium name="US DOE Joint Genome Institute (JGI-PGF)"/>
            <person name="Walter F."/>
            <person name="Albersmeier A."/>
            <person name="Kalinowski J."/>
            <person name="Ruckert C."/>
        </authorList>
    </citation>
    <scope>NUCLEOTIDE SEQUENCE</scope>
    <source>
        <strain evidence="2">VKM B-2935</strain>
    </source>
</reference>
<reference evidence="2" key="2">
    <citation type="submission" date="2023-01" db="EMBL/GenBank/DDBJ databases">
        <authorList>
            <person name="Sun Q."/>
            <person name="Evtushenko L."/>
        </authorList>
    </citation>
    <scope>NUCLEOTIDE SEQUENCE</scope>
    <source>
        <strain evidence="2">VKM B-2935</strain>
    </source>
</reference>
<proteinExistence type="predicted"/>
<sequence length="104" mass="10901">MNRVFSLVLATLALAASTQVTAHGLYCQCQAIGGEQIRCNGGMSDGTALPGATLDVVGYDDNTLLAGKLGDDSSFTFARPDGGFYVLLELGPGHTVEIDHKDIR</sequence>
<feature type="chain" id="PRO_5040797234" description="Carboxypeptidase regulatory-like domain-containing protein" evidence="1">
    <location>
        <begin position="23"/>
        <end position="104"/>
    </location>
</feature>
<evidence type="ECO:0000313" key="2">
    <source>
        <dbReference type="EMBL" id="GLK91610.1"/>
    </source>
</evidence>
<dbReference type="EMBL" id="BSFN01000023">
    <property type="protein sequence ID" value="GLK91610.1"/>
    <property type="molecule type" value="Genomic_DNA"/>
</dbReference>
<gene>
    <name evidence="2" type="ORF">GCM10017655_46740</name>
</gene>
<comment type="caution">
    <text evidence="2">The sequence shown here is derived from an EMBL/GenBank/DDBJ whole genome shotgun (WGS) entry which is preliminary data.</text>
</comment>
<evidence type="ECO:0008006" key="4">
    <source>
        <dbReference type="Google" id="ProtNLM"/>
    </source>
</evidence>
<dbReference type="RefSeq" id="WP_271197867.1">
    <property type="nucleotide sequence ID" value="NZ_BSFN01000023.1"/>
</dbReference>
<name>A0A9W6KCD8_9PSED</name>